<dbReference type="Gene3D" id="3.30.460.10">
    <property type="entry name" value="Beta Polymerase, domain 2"/>
    <property type="match status" value="1"/>
</dbReference>
<dbReference type="Proteomes" id="UP000092321">
    <property type="component" value="Unassembled WGS sequence"/>
</dbReference>
<name>A0A1B7T767_9ASCO</name>
<organism evidence="1 2">
    <name type="scientific">Hanseniaspora valbyensis NRRL Y-1626</name>
    <dbReference type="NCBI Taxonomy" id="766949"/>
    <lineage>
        <taxon>Eukaryota</taxon>
        <taxon>Fungi</taxon>
        <taxon>Dikarya</taxon>
        <taxon>Ascomycota</taxon>
        <taxon>Saccharomycotina</taxon>
        <taxon>Saccharomycetes</taxon>
        <taxon>Saccharomycodales</taxon>
        <taxon>Saccharomycodaceae</taxon>
        <taxon>Hanseniaspora</taxon>
    </lineage>
</organism>
<gene>
    <name evidence="1" type="ORF">HANVADRAFT_107197</name>
</gene>
<evidence type="ECO:0000313" key="2">
    <source>
        <dbReference type="Proteomes" id="UP000092321"/>
    </source>
</evidence>
<proteinExistence type="predicted"/>
<sequence length="330" mass="38763">MFLSSSKIIANFVCAESKLINFRGINISRTILATNISSKRLNGQIPWFIQKYKQEQPLDINTHDNKHKIQSNEIEHDKPEQHNELEKTNPTVESAIKQMNQGVIQYSDEIIIHTDPVEDIEDLDLNDNILKQTEILLKKLKVTLNYKDITIINSKIKTSKDFVILLNSMDSKQHNDRILVNLKQFVKKFNKENVEISNIRMSGYRQDYLSKKQRQRKEKRLSLNNGQINTRFHKRHGSENANIASFKGKDRSWGMLSFILNKNDKRFLFEIHVMSPLQRSLLNFEELYEIEGHHDAEDLQGLLEDVVDNEVLKYDIVEEEESIFENIQRR</sequence>
<comment type="caution">
    <text evidence="1">The sequence shown here is derived from an EMBL/GenBank/DDBJ whole genome shotgun (WGS) entry which is preliminary data.</text>
</comment>
<accession>A0A1B7T767</accession>
<dbReference type="AlphaFoldDB" id="A0A1B7T767"/>
<keyword evidence="2" id="KW-1185">Reference proteome</keyword>
<evidence type="ECO:0000313" key="1">
    <source>
        <dbReference type="EMBL" id="OBA24586.1"/>
    </source>
</evidence>
<dbReference type="EMBL" id="LXPE01000559">
    <property type="protein sequence ID" value="OBA24586.1"/>
    <property type="molecule type" value="Genomic_DNA"/>
</dbReference>
<dbReference type="OrthoDB" id="3971999at2759"/>
<protein>
    <submittedName>
        <fullName evidence="1">Uncharacterized protein</fullName>
    </submittedName>
</protein>
<reference evidence="2" key="1">
    <citation type="journal article" date="2016" name="Proc. Natl. Acad. Sci. U.S.A.">
        <title>Comparative genomics of biotechnologically important yeasts.</title>
        <authorList>
            <person name="Riley R."/>
            <person name="Haridas S."/>
            <person name="Wolfe K.H."/>
            <person name="Lopes M.R."/>
            <person name="Hittinger C.T."/>
            <person name="Goeker M."/>
            <person name="Salamov A.A."/>
            <person name="Wisecaver J.H."/>
            <person name="Long T.M."/>
            <person name="Calvey C.H."/>
            <person name="Aerts A.L."/>
            <person name="Barry K.W."/>
            <person name="Choi C."/>
            <person name="Clum A."/>
            <person name="Coughlan A.Y."/>
            <person name="Deshpande S."/>
            <person name="Douglass A.P."/>
            <person name="Hanson S.J."/>
            <person name="Klenk H.-P."/>
            <person name="LaButti K.M."/>
            <person name="Lapidus A."/>
            <person name="Lindquist E.A."/>
            <person name="Lipzen A.M."/>
            <person name="Meier-Kolthoff J.P."/>
            <person name="Ohm R.A."/>
            <person name="Otillar R.P."/>
            <person name="Pangilinan J.L."/>
            <person name="Peng Y."/>
            <person name="Rokas A."/>
            <person name="Rosa C.A."/>
            <person name="Scheuner C."/>
            <person name="Sibirny A.A."/>
            <person name="Slot J.C."/>
            <person name="Stielow J.B."/>
            <person name="Sun H."/>
            <person name="Kurtzman C.P."/>
            <person name="Blackwell M."/>
            <person name="Grigoriev I.V."/>
            <person name="Jeffries T.W."/>
        </authorList>
    </citation>
    <scope>NUCLEOTIDE SEQUENCE [LARGE SCALE GENOMIC DNA]</scope>
    <source>
        <strain evidence="2">NRRL Y-1626</strain>
    </source>
</reference>
<dbReference type="InterPro" id="IPR043519">
    <property type="entry name" value="NT_sf"/>
</dbReference>